<reference evidence="4 5" key="1">
    <citation type="journal article" date="2018" name="Mol. Biol. Evol.">
        <title>Analysis of the draft genome of the red seaweed Gracilariopsis chorda provides insights into genome size evolution in Rhodophyta.</title>
        <authorList>
            <person name="Lee J."/>
            <person name="Yang E.C."/>
            <person name="Graf L."/>
            <person name="Yang J.H."/>
            <person name="Qiu H."/>
            <person name="Zel Zion U."/>
            <person name="Chan C.X."/>
            <person name="Stephens T.G."/>
            <person name="Weber A.P.M."/>
            <person name="Boo G.H."/>
            <person name="Boo S.M."/>
            <person name="Kim K.M."/>
            <person name="Shin Y."/>
            <person name="Jung M."/>
            <person name="Lee S.J."/>
            <person name="Yim H.S."/>
            <person name="Lee J.H."/>
            <person name="Bhattacharya D."/>
            <person name="Yoon H.S."/>
        </authorList>
    </citation>
    <scope>NUCLEOTIDE SEQUENCE [LARGE SCALE GENOMIC DNA]</scope>
    <source>
        <strain evidence="4 5">SKKU-2015</strain>
        <tissue evidence="4">Whole body</tissue>
    </source>
</reference>
<dbReference type="STRING" id="448386.A0A2V3IGP3"/>
<accession>A0A2V3IGP3</accession>
<dbReference type="GO" id="GO:0020037">
    <property type="term" value="F:heme binding"/>
    <property type="evidence" value="ECO:0007669"/>
    <property type="project" value="InterPro"/>
</dbReference>
<dbReference type="InterPro" id="IPR010255">
    <property type="entry name" value="Haem_peroxidase_sf"/>
</dbReference>
<evidence type="ECO:0000259" key="3">
    <source>
        <dbReference type="PROSITE" id="PS50873"/>
    </source>
</evidence>
<dbReference type="OrthoDB" id="2859658at2759"/>
<dbReference type="AlphaFoldDB" id="A0A2V3IGP3"/>
<keyword evidence="4" id="KW-0575">Peroxidase</keyword>
<dbReference type="Pfam" id="PF00141">
    <property type="entry name" value="peroxidase"/>
    <property type="match status" value="1"/>
</dbReference>
<dbReference type="InterPro" id="IPR002016">
    <property type="entry name" value="Haem_peroxidase"/>
</dbReference>
<dbReference type="PANTHER" id="PTHR31356:SF66">
    <property type="entry name" value="CATALASE-PEROXIDASE"/>
    <property type="match status" value="1"/>
</dbReference>
<comment type="similarity">
    <text evidence="2">Belongs to the peroxidase family.</text>
</comment>
<dbReference type="GO" id="GO:0004601">
    <property type="term" value="F:peroxidase activity"/>
    <property type="evidence" value="ECO:0007669"/>
    <property type="project" value="UniProtKB-KW"/>
</dbReference>
<evidence type="ECO:0000256" key="1">
    <source>
        <dbReference type="ARBA" id="ARBA00023002"/>
    </source>
</evidence>
<gene>
    <name evidence="4" type="ORF">BWQ96_09007</name>
</gene>
<dbReference type="InterPro" id="IPR002207">
    <property type="entry name" value="Peroxidase_I"/>
</dbReference>
<dbReference type="CDD" id="cd00691">
    <property type="entry name" value="ascorbate_peroxidase"/>
    <property type="match status" value="1"/>
</dbReference>
<comment type="caution">
    <text evidence="4">The sequence shown here is derived from an EMBL/GenBank/DDBJ whole genome shotgun (WGS) entry which is preliminary data.</text>
</comment>
<dbReference type="PANTHER" id="PTHR31356">
    <property type="entry name" value="THYLAKOID LUMENAL 29 KDA PROTEIN, CHLOROPLASTIC-RELATED"/>
    <property type="match status" value="1"/>
</dbReference>
<dbReference type="SUPFAM" id="SSF48113">
    <property type="entry name" value="Heme-dependent peroxidases"/>
    <property type="match status" value="1"/>
</dbReference>
<dbReference type="PRINTS" id="PR00458">
    <property type="entry name" value="PEROXIDASE"/>
</dbReference>
<dbReference type="PRINTS" id="PR00459">
    <property type="entry name" value="ASPEROXIDASE"/>
</dbReference>
<dbReference type="GO" id="GO:0000302">
    <property type="term" value="P:response to reactive oxygen species"/>
    <property type="evidence" value="ECO:0007669"/>
    <property type="project" value="TreeGrafter"/>
</dbReference>
<keyword evidence="5" id="KW-1185">Reference proteome</keyword>
<evidence type="ECO:0000256" key="2">
    <source>
        <dbReference type="RuleBase" id="RU004241"/>
    </source>
</evidence>
<dbReference type="Gene3D" id="1.10.520.10">
    <property type="match status" value="1"/>
</dbReference>
<proteinExistence type="inferred from homology"/>
<keyword evidence="1" id="KW-0560">Oxidoreductase</keyword>
<dbReference type="EMBL" id="NBIV01000225">
    <property type="protein sequence ID" value="PXF41247.1"/>
    <property type="molecule type" value="Genomic_DNA"/>
</dbReference>
<name>A0A2V3IGP3_9FLOR</name>
<feature type="domain" description="Plant heme peroxidase family profile" evidence="3">
    <location>
        <begin position="25"/>
        <end position="240"/>
    </location>
</feature>
<dbReference type="GO" id="GO:0042744">
    <property type="term" value="P:hydrogen peroxide catabolic process"/>
    <property type="evidence" value="ECO:0007669"/>
    <property type="project" value="TreeGrafter"/>
</dbReference>
<protein>
    <submittedName>
        <fullName evidence="4">Putative L-ascorbate peroxidase 4</fullName>
    </submittedName>
</protein>
<evidence type="ECO:0000313" key="5">
    <source>
        <dbReference type="Proteomes" id="UP000247409"/>
    </source>
</evidence>
<dbReference type="Gene3D" id="1.10.420.10">
    <property type="entry name" value="Peroxidase, domain 2"/>
    <property type="match status" value="1"/>
</dbReference>
<dbReference type="PROSITE" id="PS50873">
    <property type="entry name" value="PEROXIDASE_4"/>
    <property type="match status" value="1"/>
</dbReference>
<dbReference type="Proteomes" id="UP000247409">
    <property type="component" value="Unassembled WGS sequence"/>
</dbReference>
<dbReference type="InterPro" id="IPR044831">
    <property type="entry name" value="Ccp1-like"/>
</dbReference>
<dbReference type="GO" id="GO:0034599">
    <property type="term" value="P:cellular response to oxidative stress"/>
    <property type="evidence" value="ECO:0007669"/>
    <property type="project" value="InterPro"/>
</dbReference>
<sequence length="240" mass="26994">MDPAEKKARDLLKDLYDRTPCMPIMVRLAWHDSGSYSAKDNTGGANATIRYSPESDIDANKGLDIARNLLEPIKEQVASMSYADLYQLSSVAAIEYAGGPKIPFRLGRKDKPKEDCSPDGRLPDATKRMPHLRDIFYRMGFNDKEIVLLSGAHCLGKAHPERSGFEGPWTTEPLKFDNTYFKEILKPDADPNLLRLASDMALLDEEETKKLVEAYAADQDLFFKEYAVAHQKLSELGCQF</sequence>
<organism evidence="4 5">
    <name type="scientific">Gracilariopsis chorda</name>
    <dbReference type="NCBI Taxonomy" id="448386"/>
    <lineage>
        <taxon>Eukaryota</taxon>
        <taxon>Rhodophyta</taxon>
        <taxon>Florideophyceae</taxon>
        <taxon>Rhodymeniophycidae</taxon>
        <taxon>Gracilariales</taxon>
        <taxon>Gracilariaceae</taxon>
        <taxon>Gracilariopsis</taxon>
    </lineage>
</organism>
<evidence type="ECO:0000313" key="4">
    <source>
        <dbReference type="EMBL" id="PXF41247.1"/>
    </source>
</evidence>